<protein>
    <recommendedName>
        <fullName evidence="4">TIGR04222 domain-containing membrane protein</fullName>
    </recommendedName>
</protein>
<evidence type="ECO:0000313" key="2">
    <source>
        <dbReference type="EMBL" id="GGM55258.1"/>
    </source>
</evidence>
<organism evidence="2 3">
    <name type="scientific">Longimycelium tulufanense</name>
    <dbReference type="NCBI Taxonomy" id="907463"/>
    <lineage>
        <taxon>Bacteria</taxon>
        <taxon>Bacillati</taxon>
        <taxon>Actinomycetota</taxon>
        <taxon>Actinomycetes</taxon>
        <taxon>Pseudonocardiales</taxon>
        <taxon>Pseudonocardiaceae</taxon>
        <taxon>Longimycelium</taxon>
    </lineage>
</organism>
<evidence type="ECO:0000256" key="1">
    <source>
        <dbReference type="SAM" id="Phobius"/>
    </source>
</evidence>
<keyword evidence="1" id="KW-0812">Transmembrane</keyword>
<proteinExistence type="predicted"/>
<reference evidence="2" key="2">
    <citation type="submission" date="2020-09" db="EMBL/GenBank/DDBJ databases">
        <authorList>
            <person name="Sun Q."/>
            <person name="Zhou Y."/>
        </authorList>
    </citation>
    <scope>NUCLEOTIDE SEQUENCE</scope>
    <source>
        <strain evidence="2">CGMCC 4.5737</strain>
    </source>
</reference>
<dbReference type="NCBIfam" id="TIGR04222">
    <property type="entry name" value="near_uncomplex"/>
    <property type="match status" value="1"/>
</dbReference>
<dbReference type="AlphaFoldDB" id="A0A8J3CEM1"/>
<name>A0A8J3CEM1_9PSEU</name>
<keyword evidence="1" id="KW-1133">Transmembrane helix</keyword>
<reference evidence="2" key="1">
    <citation type="journal article" date="2014" name="Int. J. Syst. Evol. Microbiol.">
        <title>Complete genome sequence of Corynebacterium casei LMG S-19264T (=DSM 44701T), isolated from a smear-ripened cheese.</title>
        <authorList>
            <consortium name="US DOE Joint Genome Institute (JGI-PGF)"/>
            <person name="Walter F."/>
            <person name="Albersmeier A."/>
            <person name="Kalinowski J."/>
            <person name="Ruckert C."/>
        </authorList>
    </citation>
    <scope>NUCLEOTIDE SEQUENCE</scope>
    <source>
        <strain evidence="2">CGMCC 4.5737</strain>
    </source>
</reference>
<evidence type="ECO:0000313" key="3">
    <source>
        <dbReference type="Proteomes" id="UP000637578"/>
    </source>
</evidence>
<dbReference type="InterPro" id="IPR026467">
    <property type="entry name" value="Ser/Gly_Cys_C_dom"/>
</dbReference>
<feature type="transmembrane region" description="Helical" evidence="1">
    <location>
        <begin position="6"/>
        <end position="23"/>
    </location>
</feature>
<sequence>MNATSLVWYALLLVGGTVWGCWLRQHVTRPRDWLPLERPLDLYEVAYLSGGPRRVADTALTRLVDHDALRVSRHGRVHATGRVVTDPTGQVDAVDAHLLALTAVPGGVPADRLVTCLAASPAVDFLGRWLVERGLAAPPADVRRARWLSTTPLHGLAAAMGLHLVLGVGAHRPGLAGLVLVTELFAVLLHQFPPGVATPLGQRVLHDVEEARRTGAAPPPQLAAAMAGAAGQVAVGGLAAHPDSPLRRALSRRGERAWAWCWPSSSSCSSS</sequence>
<dbReference type="RefSeq" id="WP_189057717.1">
    <property type="nucleotide sequence ID" value="NZ_BMMK01000011.1"/>
</dbReference>
<gene>
    <name evidence="2" type="ORF">GCM10012275_28000</name>
</gene>
<evidence type="ECO:0008006" key="4">
    <source>
        <dbReference type="Google" id="ProtNLM"/>
    </source>
</evidence>
<accession>A0A8J3CEM1</accession>
<dbReference type="EMBL" id="BMMK01000011">
    <property type="protein sequence ID" value="GGM55258.1"/>
    <property type="molecule type" value="Genomic_DNA"/>
</dbReference>
<keyword evidence="3" id="KW-1185">Reference proteome</keyword>
<dbReference type="Proteomes" id="UP000637578">
    <property type="component" value="Unassembled WGS sequence"/>
</dbReference>
<keyword evidence="1" id="KW-0472">Membrane</keyword>
<comment type="caution">
    <text evidence="2">The sequence shown here is derived from an EMBL/GenBank/DDBJ whole genome shotgun (WGS) entry which is preliminary data.</text>
</comment>